<feature type="repeat" description="RCC1" evidence="6">
    <location>
        <begin position="260"/>
        <end position="321"/>
    </location>
</feature>
<accession>A0A9E7KLZ6</accession>
<dbReference type="Pfam" id="PF01363">
    <property type="entry name" value="FYVE"/>
    <property type="match status" value="1"/>
</dbReference>
<keyword evidence="3 5" id="KW-0863">Zinc-finger</keyword>
<evidence type="ECO:0000256" key="1">
    <source>
        <dbReference type="ARBA" id="ARBA00022723"/>
    </source>
</evidence>
<feature type="region of interest" description="Disordered" evidence="8">
    <location>
        <begin position="1019"/>
        <end position="1050"/>
    </location>
</feature>
<dbReference type="PANTHER" id="PTHR22870:SF430">
    <property type="entry name" value="PH DOMAIN-CONTAINING PROTEIN"/>
    <property type="match status" value="1"/>
</dbReference>
<feature type="compositionally biased region" description="Polar residues" evidence="8">
    <location>
        <begin position="143"/>
        <end position="164"/>
    </location>
</feature>
<evidence type="ECO:0000256" key="2">
    <source>
        <dbReference type="ARBA" id="ARBA00022737"/>
    </source>
</evidence>
<dbReference type="InterPro" id="IPR013083">
    <property type="entry name" value="Znf_RING/FYVE/PHD"/>
</dbReference>
<dbReference type="InterPro" id="IPR000408">
    <property type="entry name" value="Reg_chr_condens"/>
</dbReference>
<feature type="repeat" description="RCC1" evidence="6">
    <location>
        <begin position="322"/>
        <end position="373"/>
    </location>
</feature>
<feature type="repeat" description="RCC1" evidence="6">
    <location>
        <begin position="596"/>
        <end position="647"/>
    </location>
</feature>
<dbReference type="Pfam" id="PF16457">
    <property type="entry name" value="PH_12"/>
    <property type="match status" value="1"/>
</dbReference>
<evidence type="ECO:0000256" key="6">
    <source>
        <dbReference type="PROSITE-ProRule" id="PRU00235"/>
    </source>
</evidence>
<protein>
    <submittedName>
        <fullName evidence="11">(E 0.0) Ran GTPase binding chromatin binding zinc ion binding</fullName>
    </submittedName>
</protein>
<reference evidence="11" key="1">
    <citation type="submission" date="2022-05" db="EMBL/GenBank/DDBJ databases">
        <title>The Musa troglodytarum L. genome provides insights into the mechanism of non-climacteric behaviour and enrichment of carotenoids.</title>
        <authorList>
            <person name="Wang J."/>
        </authorList>
    </citation>
    <scope>NUCLEOTIDE SEQUENCE</scope>
    <source>
        <tissue evidence="11">Leaf</tissue>
    </source>
</reference>
<dbReference type="InterPro" id="IPR027988">
    <property type="entry name" value="BRX_N"/>
</dbReference>
<evidence type="ECO:0000313" key="11">
    <source>
        <dbReference type="EMBL" id="URE20150.1"/>
    </source>
</evidence>
<dbReference type="FunFam" id="2.130.10.30:FF:000028">
    <property type="entry name" value="PH, RCC1 and FYVE domains-containing protein 1"/>
    <property type="match status" value="1"/>
</dbReference>
<dbReference type="InterPro" id="IPR051210">
    <property type="entry name" value="Ub_ligase/GEF_domain"/>
</dbReference>
<feature type="repeat" description="RCC1" evidence="6">
    <location>
        <begin position="544"/>
        <end position="595"/>
    </location>
</feature>
<dbReference type="SUPFAM" id="SSF57903">
    <property type="entry name" value="FYVE/PHD zinc finger"/>
    <property type="match status" value="1"/>
</dbReference>
<keyword evidence="2" id="KW-0677">Repeat</keyword>
<dbReference type="InterPro" id="IPR027417">
    <property type="entry name" value="P-loop_NTPase"/>
</dbReference>
<feature type="region of interest" description="Disordered" evidence="8">
    <location>
        <begin position="808"/>
        <end position="835"/>
    </location>
</feature>
<dbReference type="PROSITE" id="PS50178">
    <property type="entry name" value="ZF_FYVE"/>
    <property type="match status" value="1"/>
</dbReference>
<gene>
    <name evidence="11" type="ORF">MUK42_12254</name>
</gene>
<keyword evidence="12" id="KW-1185">Reference proteome</keyword>
<dbReference type="Gene3D" id="2.30.29.30">
    <property type="entry name" value="Pleckstrin-homology domain (PH domain)/Phosphotyrosine-binding domain (PTB)"/>
    <property type="match status" value="1"/>
</dbReference>
<keyword evidence="1" id="KW-0479">Metal-binding</keyword>
<dbReference type="Proteomes" id="UP001055439">
    <property type="component" value="Chromosome 7"/>
</dbReference>
<feature type="compositionally biased region" description="Basic and acidic residues" evidence="8">
    <location>
        <begin position="132"/>
        <end position="142"/>
    </location>
</feature>
<evidence type="ECO:0000313" key="12">
    <source>
        <dbReference type="Proteomes" id="UP001055439"/>
    </source>
</evidence>
<dbReference type="InterPro" id="IPR000306">
    <property type="entry name" value="Znf_FYVE"/>
</dbReference>
<keyword evidence="4" id="KW-0862">Zinc</keyword>
<dbReference type="Gene3D" id="2.130.10.30">
    <property type="entry name" value="Regulator of chromosome condensation 1/beta-lactamase-inhibitor protein II"/>
    <property type="match status" value="3"/>
</dbReference>
<dbReference type="GO" id="GO:0008270">
    <property type="term" value="F:zinc ion binding"/>
    <property type="evidence" value="ECO:0007669"/>
    <property type="project" value="UniProtKB-KW"/>
</dbReference>
<feature type="region of interest" description="Disordered" evidence="8">
    <location>
        <begin position="129"/>
        <end position="175"/>
    </location>
</feature>
<feature type="transmembrane region" description="Helical" evidence="9">
    <location>
        <begin position="1545"/>
        <end position="1566"/>
    </location>
</feature>
<dbReference type="InterPro" id="IPR017455">
    <property type="entry name" value="Znf_FYVE-rel"/>
</dbReference>
<feature type="compositionally biased region" description="Polar residues" evidence="8">
    <location>
        <begin position="752"/>
        <end position="761"/>
    </location>
</feature>
<name>A0A9E7KLZ6_9LILI</name>
<feature type="compositionally biased region" description="Low complexity" evidence="8">
    <location>
        <begin position="816"/>
        <end position="831"/>
    </location>
</feature>
<dbReference type="SMART" id="SM00064">
    <property type="entry name" value="FYVE"/>
    <property type="match status" value="1"/>
</dbReference>
<evidence type="ECO:0000256" key="3">
    <source>
        <dbReference type="ARBA" id="ARBA00022771"/>
    </source>
</evidence>
<sequence>MADPLRNGSVERDVEQDAQAITALKKGAHLLKYGRRGKPKFCPFRLSNDESLLIWYSGKDEKQLKLSQVSKIIPGQRTAIFQRYPRPDKEYQSFSLIYNDRSLDLICKDKDEAEVWFVGLKALISHGTQQKLRSESRGDRTSSDSPSTHIQKISPFTSPFSGSDISHKDSKDDQQVNIPYESHPVKSLGRVFSDVILYTAPARSLFHSESLGKSISSYSSGAADNANGQASAVDTVRVSLSSAVSSSSHGSGHEDFDALGDVFIWGEGLGDGVLGGGLQRVGISSTAKIDASLPKALESAVVLDVHNLACGRGHAVLVTKQGEVFSWGEESGGRLGHGNDADVSQPKLIDALSGMNVELVACGEYHTCAVTLSGDLYTWGDGVHSSGLLGHGSDVSHWIPKKVCGPMEGQHVSSVSCGPWHTAIVTSAGQLFTFGDGIFGALGHGDRRSTNIPREVEALRGMRAVRAACGVWHTAAIVEILDASSDSGSSSTGKLFTWGDGDKGRLGHGDGETRLLPTCVISLSDNFCKVACGHDITIGLTTSGRVYTMGSTVYGQLGNPEADGKLPARVEGKIYNSFVEEISCGSYHVAVLTSRTEVYTWGKGTNGRLGHGDSDDRNTPTLVEALKDKQVKSVVCGASFTAVICLHKWICSADQSICAGCHLPFGFRRKRHNCYNCGSVFCKACSSKKSTGASLAPNINKPYRVCDECYTKLKKAMGDGKIPRFPKHQSGSANHLPGELADKDSVAPRMQGQFSRLSSVESFKGECRDSRESNNRRHNPIPNQLRNLYPSSSSKFLQASSKKIFSASVPGSRVASRSTSPTSCKPSSPHSMPTATGIDLACMEILDVDSKPNNEDLRQEVIMLQAQVAELMCKSRLLEVELQKATKQLIDTKAIASEETAKCKAAKEVIKSLTSQVSESNSNLGNPLASNGNHTLPEAAEWVEQAEPVNALPPAGSSGGSQAGPPCSAIRCLVIRTSTDRDFEAPAVGSPRLRLPMCRGPQLLPHSSLPRFPLPRSDYQPHCRSSVPPRSPSRRLPPQHRSSGIPVFFPGRSRRGSADLSGPWLAAANYNSKVLSHGGIRMAFIYKYHMLIIILSLASTSLLVSCGEDDYFRCESVVRNWVEYSSEDGTKEGELTLKDLLFLRKLYTSAQECPRSYDKLHFDPSLMVTHDDYSLLSKLPKDRTSVVTIFRDPVDRVFSTYEFSVEVAARFLVHPNLTSATKMSGQIHRKSRGVSTLDIWPWKYLVPWMRQDLFARQNGVQRETRELGGPRKIKEITNPYDMEEIVMPLHEFINDPMAHEIIHNGATFQVAGLTNNSYTVDSHVVRNCVQKHPELGHFVLEVAKRRLNHMLYVGLTEEHKKSATMFAKLVGAQVLSQSEALNSDFKQAISNKTEPTSFPDPKAMGSNQFEGSTNIRKDGEVPSPAHFEPTRENMSVGTLMKIYESCISTLRKSQASRRTMSLKRVAPVNFSKQARISVPITVLQQIQYLNSLDVELYKHAQNIFMLQQKHLMQNAEDIFVQPDGDLMAEVEPQKAASGSFSRCSLWRLFLAIALLIIIVLIVLATTTSRRTEKLKI</sequence>
<evidence type="ECO:0000256" key="5">
    <source>
        <dbReference type="PROSITE-ProRule" id="PRU00091"/>
    </source>
</evidence>
<feature type="compositionally biased region" description="Polar residues" evidence="8">
    <location>
        <begin position="1405"/>
        <end position="1414"/>
    </location>
</feature>
<dbReference type="PROSITE" id="PS50012">
    <property type="entry name" value="RCC1_3"/>
    <property type="match status" value="7"/>
</dbReference>
<dbReference type="CDD" id="cd13365">
    <property type="entry name" value="PH_PLC_plant-like"/>
    <property type="match status" value="1"/>
</dbReference>
<evidence type="ECO:0000256" key="7">
    <source>
        <dbReference type="SAM" id="Coils"/>
    </source>
</evidence>
<feature type="compositionally biased region" description="Low complexity" evidence="8">
    <location>
        <begin position="1024"/>
        <end position="1043"/>
    </location>
</feature>
<evidence type="ECO:0000256" key="9">
    <source>
        <dbReference type="SAM" id="Phobius"/>
    </source>
</evidence>
<dbReference type="InterPro" id="IPR011993">
    <property type="entry name" value="PH-like_dom_sf"/>
</dbReference>
<feature type="repeat" description="RCC1" evidence="6">
    <location>
        <begin position="493"/>
        <end position="543"/>
    </location>
</feature>
<feature type="region of interest" description="Disordered" evidence="8">
    <location>
        <begin position="1393"/>
        <end position="1430"/>
    </location>
</feature>
<dbReference type="PROSITE" id="PS00626">
    <property type="entry name" value="RCC1_2"/>
    <property type="match status" value="2"/>
</dbReference>
<organism evidence="11 12">
    <name type="scientific">Musa troglodytarum</name>
    <name type="common">fe'i banana</name>
    <dbReference type="NCBI Taxonomy" id="320322"/>
    <lineage>
        <taxon>Eukaryota</taxon>
        <taxon>Viridiplantae</taxon>
        <taxon>Streptophyta</taxon>
        <taxon>Embryophyta</taxon>
        <taxon>Tracheophyta</taxon>
        <taxon>Spermatophyta</taxon>
        <taxon>Magnoliopsida</taxon>
        <taxon>Liliopsida</taxon>
        <taxon>Zingiberales</taxon>
        <taxon>Musaceae</taxon>
        <taxon>Musa</taxon>
    </lineage>
</organism>
<dbReference type="Gene3D" id="3.40.50.300">
    <property type="entry name" value="P-loop containing nucleotide triphosphate hydrolases"/>
    <property type="match status" value="1"/>
</dbReference>
<feature type="region of interest" description="Disordered" evidence="8">
    <location>
        <begin position="721"/>
        <end position="789"/>
    </location>
</feature>
<feature type="repeat" description="RCC1" evidence="6">
    <location>
        <begin position="374"/>
        <end position="428"/>
    </location>
</feature>
<dbReference type="SUPFAM" id="SSF50985">
    <property type="entry name" value="RCC1/BLIP-II"/>
    <property type="match status" value="1"/>
</dbReference>
<feature type="coiled-coil region" evidence="7">
    <location>
        <begin position="854"/>
        <end position="888"/>
    </location>
</feature>
<dbReference type="InterPro" id="IPR009091">
    <property type="entry name" value="RCC1/BLIP-II"/>
</dbReference>
<evidence type="ECO:0000256" key="8">
    <source>
        <dbReference type="SAM" id="MobiDB-lite"/>
    </source>
</evidence>
<dbReference type="PANTHER" id="PTHR22870">
    <property type="entry name" value="REGULATOR OF CHROMOSOME CONDENSATION"/>
    <property type="match status" value="1"/>
</dbReference>
<dbReference type="CDD" id="cd00065">
    <property type="entry name" value="FYVE_like_SF"/>
    <property type="match status" value="1"/>
</dbReference>
<evidence type="ECO:0000259" key="10">
    <source>
        <dbReference type="PROSITE" id="PS50178"/>
    </source>
</evidence>
<keyword evidence="9" id="KW-1133">Transmembrane helix</keyword>
<keyword evidence="7" id="KW-0175">Coiled coil</keyword>
<dbReference type="InterPro" id="IPR001849">
    <property type="entry name" value="PH_domain"/>
</dbReference>
<feature type="repeat" description="RCC1" evidence="6">
    <location>
        <begin position="429"/>
        <end position="480"/>
    </location>
</feature>
<feature type="compositionally biased region" description="Basic and acidic residues" evidence="8">
    <location>
        <begin position="165"/>
        <end position="174"/>
    </location>
</feature>
<dbReference type="SUPFAM" id="SSF50729">
    <property type="entry name" value="PH domain-like"/>
    <property type="match status" value="1"/>
</dbReference>
<dbReference type="Pfam" id="PF25390">
    <property type="entry name" value="WD40_RLD"/>
    <property type="match status" value="1"/>
</dbReference>
<evidence type="ECO:0000256" key="4">
    <source>
        <dbReference type="ARBA" id="ARBA00022833"/>
    </source>
</evidence>
<feature type="compositionally biased region" description="Basic and acidic residues" evidence="8">
    <location>
        <begin position="763"/>
        <end position="775"/>
    </location>
</feature>
<dbReference type="InterPro" id="IPR011011">
    <property type="entry name" value="Znf_FYVE_PHD"/>
</dbReference>
<dbReference type="Pfam" id="PF13713">
    <property type="entry name" value="BRX_N"/>
    <property type="match status" value="1"/>
</dbReference>
<dbReference type="Gene3D" id="3.30.40.10">
    <property type="entry name" value="Zinc/RING finger domain, C3HC4 (zinc finger)"/>
    <property type="match status" value="1"/>
</dbReference>
<dbReference type="OrthoDB" id="5981550at2759"/>
<feature type="domain" description="FYVE-type" evidence="10">
    <location>
        <begin position="652"/>
        <end position="714"/>
    </location>
</feature>
<keyword evidence="9" id="KW-0812">Transmembrane</keyword>
<dbReference type="EMBL" id="CP097509">
    <property type="protein sequence ID" value="URE20150.1"/>
    <property type="molecule type" value="Genomic_DNA"/>
</dbReference>
<proteinExistence type="predicted"/>
<dbReference type="InterPro" id="IPR058923">
    <property type="entry name" value="RCC1-like_dom"/>
</dbReference>
<dbReference type="PRINTS" id="PR00633">
    <property type="entry name" value="RCCNDNSATION"/>
</dbReference>
<keyword evidence="9" id="KW-0472">Membrane</keyword>